<reference evidence="10" key="1">
    <citation type="submission" date="2025-08" db="UniProtKB">
        <authorList>
            <consortium name="RefSeq"/>
        </authorList>
    </citation>
    <scope>IDENTIFICATION</scope>
    <source>
        <tissue evidence="10">Gonad</tissue>
    </source>
</reference>
<evidence type="ECO:0000313" key="10">
    <source>
        <dbReference type="RefSeq" id="XP_019620931.1"/>
    </source>
</evidence>
<feature type="binding site" evidence="4">
    <location>
        <begin position="324"/>
        <end position="331"/>
    </location>
    <ligand>
        <name>FAD</name>
        <dbReference type="ChEBI" id="CHEBI:57692"/>
    </ligand>
</feature>
<comment type="cofactor">
    <cofactor evidence="4">
        <name>FAD</name>
        <dbReference type="ChEBI" id="CHEBI:57692"/>
    </cofactor>
    <text evidence="4">Binds 1 FAD per subunit.</text>
</comment>
<dbReference type="Gene3D" id="3.40.50.620">
    <property type="entry name" value="HUPs"/>
    <property type="match status" value="1"/>
</dbReference>
<dbReference type="InterPro" id="IPR036155">
    <property type="entry name" value="Crypto/Photolyase_N_sf"/>
</dbReference>
<feature type="site" description="Electron transfer via tryptophanyl radical" evidence="5">
    <location>
        <position position="355"/>
    </location>
</feature>
<feature type="binding site" evidence="4">
    <location>
        <begin position="283"/>
        <end position="287"/>
    </location>
    <ligand>
        <name>FAD</name>
        <dbReference type="ChEBI" id="CHEBI:57692"/>
    </ligand>
</feature>
<dbReference type="InterPro" id="IPR002081">
    <property type="entry name" value="Cryptochrome/DNA_photolyase_1"/>
</dbReference>
<dbReference type="GO" id="GO:0043153">
    <property type="term" value="P:entrainment of circadian clock by photoperiod"/>
    <property type="evidence" value="ECO:0007669"/>
    <property type="project" value="TreeGrafter"/>
</dbReference>
<evidence type="ECO:0000256" key="1">
    <source>
        <dbReference type="ARBA" id="ARBA00005862"/>
    </source>
</evidence>
<evidence type="ECO:0000256" key="4">
    <source>
        <dbReference type="PIRSR" id="PIRSR602081-1"/>
    </source>
</evidence>
<dbReference type="Pfam" id="PF03441">
    <property type="entry name" value="FAD_binding_7"/>
    <property type="match status" value="1"/>
</dbReference>
<proteinExistence type="inferred from homology"/>
<feature type="region of interest" description="Disordered" evidence="7">
    <location>
        <begin position="535"/>
        <end position="559"/>
    </location>
</feature>
<feature type="binding site" evidence="4">
    <location>
        <begin position="422"/>
        <end position="424"/>
    </location>
    <ligand>
        <name>FAD</name>
        <dbReference type="ChEBI" id="CHEBI:57692"/>
    </ligand>
</feature>
<dbReference type="GO" id="GO:0032922">
    <property type="term" value="P:circadian regulation of gene expression"/>
    <property type="evidence" value="ECO:0007669"/>
    <property type="project" value="TreeGrafter"/>
</dbReference>
<dbReference type="OrthoDB" id="435881at2759"/>
<evidence type="ECO:0000256" key="5">
    <source>
        <dbReference type="PIRSR" id="PIRSR602081-2"/>
    </source>
</evidence>
<keyword evidence="2 4" id="KW-0285">Flavoprotein</keyword>
<dbReference type="GO" id="GO:0005737">
    <property type="term" value="C:cytoplasm"/>
    <property type="evidence" value="ECO:0007669"/>
    <property type="project" value="TreeGrafter"/>
</dbReference>
<feature type="site" description="Electron transfer via tryptophanyl radical" evidence="5">
    <location>
        <position position="432"/>
    </location>
</feature>
<dbReference type="Proteomes" id="UP000515135">
    <property type="component" value="Unplaced"/>
</dbReference>
<feature type="site" description="Electron transfer via tryptophanyl radical" evidence="5">
    <location>
        <position position="409"/>
    </location>
</feature>
<feature type="domain" description="Photolyase/cryptochrome alpha/beta" evidence="8">
    <location>
        <begin position="38"/>
        <end position="169"/>
    </location>
</feature>
<dbReference type="InterPro" id="IPR014729">
    <property type="entry name" value="Rossmann-like_a/b/a_fold"/>
</dbReference>
<dbReference type="GeneID" id="109467416"/>
<evidence type="ECO:0000256" key="6">
    <source>
        <dbReference type="SAM" id="Coils"/>
    </source>
</evidence>
<evidence type="ECO:0000256" key="7">
    <source>
        <dbReference type="SAM" id="MobiDB-lite"/>
    </source>
</evidence>
<protein>
    <submittedName>
        <fullName evidence="10">Cryptochrome-1-like isoform X1</fullName>
    </submittedName>
</protein>
<dbReference type="GO" id="GO:0071949">
    <property type="term" value="F:FAD binding"/>
    <property type="evidence" value="ECO:0007669"/>
    <property type="project" value="TreeGrafter"/>
</dbReference>
<gene>
    <name evidence="10" type="primary">LOC109467416</name>
</gene>
<evidence type="ECO:0000259" key="8">
    <source>
        <dbReference type="PROSITE" id="PS51645"/>
    </source>
</evidence>
<dbReference type="InterPro" id="IPR006050">
    <property type="entry name" value="DNA_photolyase_N"/>
</dbReference>
<feature type="coiled-coil region" evidence="6">
    <location>
        <begin position="508"/>
        <end position="535"/>
    </location>
</feature>
<sequence length="574" mass="66899">MIFLQLRRTRKISGPRNVAFCGTEMTNKEVGMEVQEQHNTIHWFRKGLRFHDNPSLLHALRTSRHVYPVYILDLDFMKDFKIRCGANQWRFMIQCLEDLDERLRKYGLRLFVVRGSAETFFREQFRRWNITQLTHDVETEHYHRFRDAAVRKIATDAGVEVVNYVAHTLYNIDKIIEYNGGTAPLTYRKFQKVLRDFGAPPQASEMATAEHFANCSLPPEDLHDEKYDMVTLEELGVKCENPFKFVGGETEGLRRVEKHLQNQGWITQFEKPKTAPTSLLPSTTGLSPYFSVGCLSVRYFYHRLNNIYAKAKDHSLPPVSLQGQLLWREFFYVAAAQTPNFVVMAGNPICLQIPWYENKEHLRRWRHAETGFPWIDAIMSQLQQEGWIHHLARHAVACFLTRGDLWISWEEGQKVFEELLLDADYSVNAGNWMWLSGSAFYHQYTRIFCPVRFGKRTDPNGTFIRAYLPVLKDFPAQYIYEPWKAPLKVQEAAGCIVGRDYPFPMVDHEIVSQQNLELMREIREQQRQITLLTLEGREDESSTSTDGGDSRKRKRPVHPANDDEIIKVVVTTAL</sequence>
<dbReference type="GO" id="GO:0045892">
    <property type="term" value="P:negative regulation of DNA-templated transcription"/>
    <property type="evidence" value="ECO:0007669"/>
    <property type="project" value="TreeGrafter"/>
</dbReference>
<dbReference type="Pfam" id="PF00875">
    <property type="entry name" value="DNA_photolyase"/>
    <property type="match status" value="1"/>
</dbReference>
<dbReference type="PROSITE" id="PS51645">
    <property type="entry name" value="PHR_CRY_ALPHA_BETA"/>
    <property type="match status" value="1"/>
</dbReference>
<organism evidence="9 10">
    <name type="scientific">Branchiostoma belcheri</name>
    <name type="common">Amphioxus</name>
    <dbReference type="NCBI Taxonomy" id="7741"/>
    <lineage>
        <taxon>Eukaryota</taxon>
        <taxon>Metazoa</taxon>
        <taxon>Chordata</taxon>
        <taxon>Cephalochordata</taxon>
        <taxon>Leptocardii</taxon>
        <taxon>Amphioxiformes</taxon>
        <taxon>Branchiostomatidae</taxon>
        <taxon>Branchiostoma</taxon>
    </lineage>
</organism>
<dbReference type="GO" id="GO:0003677">
    <property type="term" value="F:DNA binding"/>
    <property type="evidence" value="ECO:0007669"/>
    <property type="project" value="TreeGrafter"/>
</dbReference>
<dbReference type="SUPFAM" id="SSF48173">
    <property type="entry name" value="Cryptochrome/photolyase FAD-binding domain"/>
    <property type="match status" value="1"/>
</dbReference>
<dbReference type="RefSeq" id="XP_019620931.1">
    <property type="nucleotide sequence ID" value="XM_019765372.1"/>
</dbReference>
<evidence type="ECO:0000313" key="9">
    <source>
        <dbReference type="Proteomes" id="UP000515135"/>
    </source>
</evidence>
<keyword evidence="3 4" id="KW-0274">FAD</keyword>
<accession>A0A6P4YUL3</accession>
<dbReference type="FunFam" id="1.10.579.10:FF:000001">
    <property type="entry name" value="Cryptochrome 1"/>
    <property type="match status" value="1"/>
</dbReference>
<dbReference type="Gene3D" id="1.25.40.80">
    <property type="match status" value="1"/>
</dbReference>
<name>A0A6P4YUL3_BRABE</name>
<evidence type="ECO:0000256" key="2">
    <source>
        <dbReference type="ARBA" id="ARBA00022630"/>
    </source>
</evidence>
<dbReference type="SUPFAM" id="SSF52425">
    <property type="entry name" value="Cryptochrome/photolyase, N-terminal domain"/>
    <property type="match status" value="1"/>
</dbReference>
<keyword evidence="6" id="KW-0175">Coiled coil</keyword>
<comment type="similarity">
    <text evidence="1">Belongs to the DNA photolyase class-1 family.</text>
</comment>
<keyword evidence="9" id="KW-1185">Reference proteome</keyword>
<dbReference type="GO" id="GO:0005634">
    <property type="term" value="C:nucleus"/>
    <property type="evidence" value="ECO:0007669"/>
    <property type="project" value="TreeGrafter"/>
</dbReference>
<dbReference type="PANTHER" id="PTHR11455">
    <property type="entry name" value="CRYPTOCHROME"/>
    <property type="match status" value="1"/>
</dbReference>
<dbReference type="Gene3D" id="1.10.579.10">
    <property type="entry name" value="DNA Cyclobutane Dipyrimidine Photolyase, subunit A, domain 3"/>
    <property type="match status" value="1"/>
</dbReference>
<evidence type="ECO:0000256" key="3">
    <source>
        <dbReference type="ARBA" id="ARBA00022827"/>
    </source>
</evidence>
<dbReference type="KEGG" id="bbel:109467416"/>
<dbReference type="AlphaFoldDB" id="A0A6P4YUL3"/>
<dbReference type="PANTHER" id="PTHR11455:SF63">
    <property type="entry name" value="PHOTOLYASE_CRYPTOCHROME ALPHA_BETA DOMAIN-CONTAINING PROTEIN"/>
    <property type="match status" value="1"/>
</dbReference>
<dbReference type="InterPro" id="IPR036134">
    <property type="entry name" value="Crypto/Photolyase_FAD-like_sf"/>
</dbReference>
<dbReference type="InterPro" id="IPR005101">
    <property type="entry name" value="Cryptochr/Photolyase_FAD-bd"/>
</dbReference>